<organism evidence="1 2">
    <name type="scientific">Plasticicumulans lactativorans</name>
    <dbReference type="NCBI Taxonomy" id="1133106"/>
    <lineage>
        <taxon>Bacteria</taxon>
        <taxon>Pseudomonadati</taxon>
        <taxon>Pseudomonadota</taxon>
        <taxon>Gammaproteobacteria</taxon>
        <taxon>Candidatus Competibacteraceae</taxon>
        <taxon>Plasticicumulans</taxon>
    </lineage>
</organism>
<keyword evidence="2" id="KW-1185">Reference proteome</keyword>
<dbReference type="RefSeq" id="WP_132544906.1">
    <property type="nucleotide sequence ID" value="NZ_SLWY01000021.1"/>
</dbReference>
<name>A0A4R2LHX8_9GAMM</name>
<evidence type="ECO:0000313" key="2">
    <source>
        <dbReference type="Proteomes" id="UP000295765"/>
    </source>
</evidence>
<dbReference type="Pfam" id="PF04339">
    <property type="entry name" value="FemAB_like"/>
    <property type="match status" value="1"/>
</dbReference>
<dbReference type="InterPro" id="IPR016181">
    <property type="entry name" value="Acyl_CoA_acyltransferase"/>
</dbReference>
<reference evidence="1 2" key="1">
    <citation type="submission" date="2019-03" db="EMBL/GenBank/DDBJ databases">
        <title>Genomic Encyclopedia of Type Strains, Phase IV (KMG-IV): sequencing the most valuable type-strain genomes for metagenomic binning, comparative biology and taxonomic classification.</title>
        <authorList>
            <person name="Goeker M."/>
        </authorList>
    </citation>
    <scope>NUCLEOTIDE SEQUENCE [LARGE SCALE GENOMIC DNA]</scope>
    <source>
        <strain evidence="1 2">DSM 25287</strain>
    </source>
</reference>
<comment type="caution">
    <text evidence="1">The sequence shown here is derived from an EMBL/GenBank/DDBJ whole genome shotgun (WGS) entry which is preliminary data.</text>
</comment>
<dbReference type="PANTHER" id="PTHR47017">
    <property type="entry name" value="ACYL-COA"/>
    <property type="match status" value="1"/>
</dbReference>
<dbReference type="PANTHER" id="PTHR47017:SF1">
    <property type="entry name" value="ACYL-COA"/>
    <property type="match status" value="1"/>
</dbReference>
<dbReference type="EMBL" id="SLWY01000021">
    <property type="protein sequence ID" value="TCO78915.1"/>
    <property type="molecule type" value="Genomic_DNA"/>
</dbReference>
<dbReference type="InterPro" id="IPR007434">
    <property type="entry name" value="FemAB-like"/>
</dbReference>
<dbReference type="SUPFAM" id="SSF55729">
    <property type="entry name" value="Acyl-CoA N-acyltransferases (Nat)"/>
    <property type="match status" value="1"/>
</dbReference>
<gene>
    <name evidence="1" type="ORF">EV699_12128</name>
</gene>
<proteinExistence type="predicted"/>
<evidence type="ECO:0000313" key="1">
    <source>
        <dbReference type="EMBL" id="TCO78915.1"/>
    </source>
</evidence>
<protein>
    <submittedName>
        <fullName evidence="1">Uncharacterized protein</fullName>
    </submittedName>
</protein>
<dbReference type="AlphaFoldDB" id="A0A4R2LHX8"/>
<dbReference type="Proteomes" id="UP000295765">
    <property type="component" value="Unassembled WGS sequence"/>
</dbReference>
<dbReference type="Gene3D" id="3.40.630.30">
    <property type="match status" value="1"/>
</dbReference>
<sequence length="382" mass="42213">MRIRSLATIAEVSAEAWDALVPGRDPFLAHAFLSALERHGCVGRGTGWLPCPLVCEGSDGRLLGACPLYFKLNSYGEFVFDGSWAEAYRRHGLPYYPKLVAAVPYTPATGRRLLVARDADAAAVAGALIEGARELARDSGSSSVHWLFPTTEEMGWLRSAGAASRLGCQFHWHNPGYRDFDDFLATLSAKKRKNIRQERRRVQEAGIELECLAGDAVDAGQWRTFHAFYCSTFRRLGGQPTLTLPFFTAVGRALGERVLLVLAHAGARTVGAAISFASDTTLYGRHWGCADSVDALHFEACYYQGIEHCIRRGLTRFEPGAQGEHKVSRGFLPTLTHSAHWIAHPGFRQAIDDFLHRETPAVEDYARELHEHSPYRRAGGES</sequence>
<dbReference type="OrthoDB" id="9776898at2"/>
<accession>A0A4R2LHX8</accession>